<dbReference type="GO" id="GO:0003887">
    <property type="term" value="F:DNA-directed DNA polymerase activity"/>
    <property type="evidence" value="ECO:0007669"/>
    <property type="project" value="UniProtKB-UniRule"/>
</dbReference>
<dbReference type="Pfam" id="PF11798">
    <property type="entry name" value="IMS_HHH"/>
    <property type="match status" value="1"/>
</dbReference>
<dbReference type="Gene3D" id="3.40.1170.60">
    <property type="match status" value="1"/>
</dbReference>
<dbReference type="InterPro" id="IPR022880">
    <property type="entry name" value="DNApol_IV"/>
</dbReference>
<evidence type="ECO:0000256" key="2">
    <source>
        <dbReference type="ARBA" id="ARBA00010945"/>
    </source>
</evidence>
<evidence type="ECO:0000259" key="17">
    <source>
        <dbReference type="PROSITE" id="PS50173"/>
    </source>
</evidence>
<dbReference type="PANTHER" id="PTHR11076">
    <property type="entry name" value="DNA REPAIR POLYMERASE UMUC / TRANSFERASE FAMILY MEMBER"/>
    <property type="match status" value="1"/>
</dbReference>
<evidence type="ECO:0000256" key="16">
    <source>
        <dbReference type="HAMAP-Rule" id="MF_01113"/>
    </source>
</evidence>
<evidence type="ECO:0000256" key="5">
    <source>
        <dbReference type="ARBA" id="ARBA00022490"/>
    </source>
</evidence>
<feature type="domain" description="UmuC" evidence="17">
    <location>
        <begin position="5"/>
        <end position="185"/>
    </location>
</feature>
<accession>A0A7W8FVK1</accession>
<dbReference type="AlphaFoldDB" id="A0A7W8FVK1"/>
<evidence type="ECO:0000256" key="4">
    <source>
        <dbReference type="ARBA" id="ARBA00022457"/>
    </source>
</evidence>
<comment type="subcellular location">
    <subcellularLocation>
        <location evidence="1 16">Cytoplasm</location>
    </subcellularLocation>
</comment>
<comment type="function">
    <text evidence="16">Poorly processive, error-prone DNA polymerase involved in untargeted mutagenesis. Copies undamaged DNA at stalled replication forks, which arise in vivo from mismatched or misaligned primer ends. These misaligned primers can be extended by PolIV. Exhibits no 3'-5' exonuclease (proofreading) activity. May be involved in translesional synthesis, in conjunction with the beta clamp from PolIII.</text>
</comment>
<dbReference type="GO" id="GO:0005829">
    <property type="term" value="C:cytosol"/>
    <property type="evidence" value="ECO:0007669"/>
    <property type="project" value="TreeGrafter"/>
</dbReference>
<dbReference type="SUPFAM" id="SSF100879">
    <property type="entry name" value="Lesion bypass DNA polymerase (Y-family), little finger domain"/>
    <property type="match status" value="1"/>
</dbReference>
<dbReference type="RefSeq" id="WP_183328994.1">
    <property type="nucleotide sequence ID" value="NZ_JACHHK010000007.1"/>
</dbReference>
<dbReference type="InterPro" id="IPR036775">
    <property type="entry name" value="DNA_pol_Y-fam_lit_finger_sf"/>
</dbReference>
<keyword evidence="6 16" id="KW-0808">Transferase</keyword>
<evidence type="ECO:0000313" key="18">
    <source>
        <dbReference type="EMBL" id="MBB5183699.1"/>
    </source>
</evidence>
<keyword evidence="12 16" id="KW-0239">DNA-directed DNA polymerase</keyword>
<evidence type="ECO:0000256" key="14">
    <source>
        <dbReference type="ARBA" id="ARBA00023204"/>
    </source>
</evidence>
<name>A0A7W8FVK1_9FIRM</name>
<evidence type="ECO:0000313" key="19">
    <source>
        <dbReference type="Proteomes" id="UP000539953"/>
    </source>
</evidence>
<feature type="site" description="Substrate discrimination" evidence="16">
    <location>
        <position position="14"/>
    </location>
</feature>
<dbReference type="Pfam" id="PF11799">
    <property type="entry name" value="IMS_C"/>
    <property type="match status" value="1"/>
</dbReference>
<organism evidence="18 19">
    <name type="scientific">Catenisphaera adipataccumulans</name>
    <dbReference type="NCBI Taxonomy" id="700500"/>
    <lineage>
        <taxon>Bacteria</taxon>
        <taxon>Bacillati</taxon>
        <taxon>Bacillota</taxon>
        <taxon>Erysipelotrichia</taxon>
        <taxon>Erysipelotrichales</taxon>
        <taxon>Erysipelotrichaceae</taxon>
        <taxon>Catenisphaera</taxon>
    </lineage>
</organism>
<evidence type="ECO:0000256" key="13">
    <source>
        <dbReference type="ARBA" id="ARBA00023125"/>
    </source>
</evidence>
<dbReference type="GO" id="GO:0000287">
    <property type="term" value="F:magnesium ion binding"/>
    <property type="evidence" value="ECO:0007669"/>
    <property type="project" value="UniProtKB-UniRule"/>
</dbReference>
<evidence type="ECO:0000256" key="7">
    <source>
        <dbReference type="ARBA" id="ARBA00022695"/>
    </source>
</evidence>
<dbReference type="GO" id="GO:0006281">
    <property type="term" value="P:DNA repair"/>
    <property type="evidence" value="ECO:0007669"/>
    <property type="project" value="UniProtKB-UniRule"/>
</dbReference>
<evidence type="ECO:0000256" key="15">
    <source>
        <dbReference type="ARBA" id="ARBA00049244"/>
    </source>
</evidence>
<dbReference type="FunFam" id="3.30.1490.100:FF:000004">
    <property type="entry name" value="DNA polymerase IV"/>
    <property type="match status" value="1"/>
</dbReference>
<evidence type="ECO:0000256" key="12">
    <source>
        <dbReference type="ARBA" id="ARBA00022932"/>
    </source>
</evidence>
<dbReference type="EMBL" id="JACHHK010000007">
    <property type="protein sequence ID" value="MBB5183699.1"/>
    <property type="molecule type" value="Genomic_DNA"/>
</dbReference>
<keyword evidence="10 16" id="KW-0227">DNA damage</keyword>
<feature type="binding site" evidence="16">
    <location>
        <position position="103"/>
    </location>
    <ligand>
        <name>Mg(2+)</name>
        <dbReference type="ChEBI" id="CHEBI:18420"/>
    </ligand>
</feature>
<dbReference type="PROSITE" id="PS50173">
    <property type="entry name" value="UMUC"/>
    <property type="match status" value="1"/>
</dbReference>
<keyword evidence="4 16" id="KW-0515">Mutator protein</keyword>
<dbReference type="GO" id="GO:0042276">
    <property type="term" value="P:error-prone translesion synthesis"/>
    <property type="evidence" value="ECO:0007669"/>
    <property type="project" value="TreeGrafter"/>
</dbReference>
<dbReference type="InterPro" id="IPR001126">
    <property type="entry name" value="UmuC"/>
</dbReference>
<comment type="catalytic activity">
    <reaction evidence="15 16">
        <text>DNA(n) + a 2'-deoxyribonucleoside 5'-triphosphate = DNA(n+1) + diphosphate</text>
        <dbReference type="Rhea" id="RHEA:22508"/>
        <dbReference type="Rhea" id="RHEA-COMP:17339"/>
        <dbReference type="Rhea" id="RHEA-COMP:17340"/>
        <dbReference type="ChEBI" id="CHEBI:33019"/>
        <dbReference type="ChEBI" id="CHEBI:61560"/>
        <dbReference type="ChEBI" id="CHEBI:173112"/>
        <dbReference type="EC" id="2.7.7.7"/>
    </reaction>
</comment>
<keyword evidence="7 16" id="KW-0548">Nucleotidyltransferase</keyword>
<dbReference type="SUPFAM" id="SSF56672">
    <property type="entry name" value="DNA/RNA polymerases"/>
    <property type="match status" value="1"/>
</dbReference>
<feature type="active site" evidence="16">
    <location>
        <position position="104"/>
    </location>
</feature>
<keyword evidence="8 16" id="KW-0235">DNA replication</keyword>
<dbReference type="GO" id="GO:0006261">
    <property type="term" value="P:DNA-templated DNA replication"/>
    <property type="evidence" value="ECO:0007669"/>
    <property type="project" value="UniProtKB-UniRule"/>
</dbReference>
<dbReference type="Gene3D" id="1.10.150.20">
    <property type="entry name" value="5' to 3' exonuclease, C-terminal subdomain"/>
    <property type="match status" value="1"/>
</dbReference>
<evidence type="ECO:0000256" key="11">
    <source>
        <dbReference type="ARBA" id="ARBA00022842"/>
    </source>
</evidence>
<sequence length="389" mass="44070">MARVIFHVDINAFFASAEEMRKPALHGKPVAVGSNSRRGVVSTANYKAREYGVHSAQPMYEAKKLCPDLVIVPADFAYYRALSARFFAYLKKFTPYIEPASIDEGYMDVTETIRHYHRPLDLAYQIQNGLLETLGLHVSIGVAPTKFLAKMASDMRKPMGITVLRRSELKQKLWPLPIESIHGLGKKSAALLRKEGIETIGDFADPDNEQLIIGKLKKNGYQLIRKVRGRSTDRLDVSTTRKSISASRTYDYDLTTLEETGRKVQELCREVVNKMHQEHQMGKMVSLSLRDTEFHTIVRSTTFSNYIDAYPVLYQALMNLLEENFEPIGYRYVGVHIGSLKYAEKVIVQPSLFEKPVEDTGDIVTQLNKRIDGIHLMKASDLLKGEGHE</sequence>
<evidence type="ECO:0000256" key="6">
    <source>
        <dbReference type="ARBA" id="ARBA00022679"/>
    </source>
</evidence>
<keyword evidence="11 16" id="KW-0460">Magnesium</keyword>
<dbReference type="PANTHER" id="PTHR11076:SF33">
    <property type="entry name" value="DNA POLYMERASE KAPPA"/>
    <property type="match status" value="1"/>
</dbReference>
<dbReference type="HAMAP" id="MF_01113">
    <property type="entry name" value="DNApol_IV"/>
    <property type="match status" value="1"/>
</dbReference>
<feature type="binding site" evidence="16">
    <location>
        <position position="9"/>
    </location>
    <ligand>
        <name>Mg(2+)</name>
        <dbReference type="ChEBI" id="CHEBI:18420"/>
    </ligand>
</feature>
<comment type="cofactor">
    <cofactor evidence="16">
        <name>Mg(2+)</name>
        <dbReference type="ChEBI" id="CHEBI:18420"/>
    </cofactor>
    <text evidence="16">Binds 2 magnesium ions per subunit.</text>
</comment>
<keyword evidence="14 16" id="KW-0234">DNA repair</keyword>
<dbReference type="InterPro" id="IPR017961">
    <property type="entry name" value="DNA_pol_Y-fam_little_finger"/>
</dbReference>
<evidence type="ECO:0000256" key="8">
    <source>
        <dbReference type="ARBA" id="ARBA00022705"/>
    </source>
</evidence>
<evidence type="ECO:0000256" key="3">
    <source>
        <dbReference type="ARBA" id="ARBA00011245"/>
    </source>
</evidence>
<keyword evidence="5 16" id="KW-0963">Cytoplasm</keyword>
<dbReference type="InterPro" id="IPR050116">
    <property type="entry name" value="DNA_polymerase-Y"/>
</dbReference>
<dbReference type="Gene3D" id="3.30.70.270">
    <property type="match status" value="1"/>
</dbReference>
<dbReference type="Proteomes" id="UP000539953">
    <property type="component" value="Unassembled WGS sequence"/>
</dbReference>
<evidence type="ECO:0000256" key="9">
    <source>
        <dbReference type="ARBA" id="ARBA00022723"/>
    </source>
</evidence>
<protein>
    <recommendedName>
        <fullName evidence="16">DNA polymerase IV</fullName>
        <shortName evidence="16">Pol IV</shortName>
        <ecNumber evidence="16">2.7.7.7</ecNumber>
    </recommendedName>
</protein>
<dbReference type="Pfam" id="PF00817">
    <property type="entry name" value="IMS"/>
    <property type="match status" value="1"/>
</dbReference>
<dbReference type="CDD" id="cd03586">
    <property type="entry name" value="PolY_Pol_IV_kappa"/>
    <property type="match status" value="1"/>
</dbReference>
<evidence type="ECO:0000256" key="1">
    <source>
        <dbReference type="ARBA" id="ARBA00004496"/>
    </source>
</evidence>
<comment type="similarity">
    <text evidence="2 16">Belongs to the DNA polymerase type-Y family.</text>
</comment>
<evidence type="ECO:0000256" key="10">
    <source>
        <dbReference type="ARBA" id="ARBA00022763"/>
    </source>
</evidence>
<keyword evidence="13 16" id="KW-0238">DNA-binding</keyword>
<dbReference type="InterPro" id="IPR024728">
    <property type="entry name" value="PolY_HhH_motif"/>
</dbReference>
<gene>
    <name evidence="16" type="primary">dinB</name>
    <name evidence="18" type="ORF">HNQ47_001738</name>
</gene>
<proteinExistence type="inferred from homology"/>
<dbReference type="Gene3D" id="3.30.1490.100">
    <property type="entry name" value="DNA polymerase, Y-family, little finger domain"/>
    <property type="match status" value="1"/>
</dbReference>
<comment type="subunit">
    <text evidence="3 16">Monomer.</text>
</comment>
<dbReference type="GO" id="GO:0009432">
    <property type="term" value="P:SOS response"/>
    <property type="evidence" value="ECO:0007669"/>
    <property type="project" value="TreeGrafter"/>
</dbReference>
<dbReference type="NCBIfam" id="NF002677">
    <property type="entry name" value="PRK02406.1"/>
    <property type="match status" value="1"/>
</dbReference>
<dbReference type="InterPro" id="IPR043128">
    <property type="entry name" value="Rev_trsase/Diguanyl_cyclase"/>
</dbReference>
<dbReference type="FunFam" id="3.40.1170.60:FF:000001">
    <property type="entry name" value="DNA polymerase IV"/>
    <property type="match status" value="1"/>
</dbReference>
<keyword evidence="19" id="KW-1185">Reference proteome</keyword>
<keyword evidence="9 16" id="KW-0479">Metal-binding</keyword>
<comment type="caution">
    <text evidence="18">The sequence shown here is derived from an EMBL/GenBank/DDBJ whole genome shotgun (WGS) entry which is preliminary data.</text>
</comment>
<reference evidence="18 19" key="1">
    <citation type="submission" date="2020-08" db="EMBL/GenBank/DDBJ databases">
        <title>Genomic Encyclopedia of Type Strains, Phase IV (KMG-IV): sequencing the most valuable type-strain genomes for metagenomic binning, comparative biology and taxonomic classification.</title>
        <authorList>
            <person name="Goeker M."/>
        </authorList>
    </citation>
    <scope>NUCLEOTIDE SEQUENCE [LARGE SCALE GENOMIC DNA]</scope>
    <source>
        <strain evidence="18 19">DSM 25799</strain>
    </source>
</reference>
<dbReference type="GO" id="GO:0003684">
    <property type="term" value="F:damaged DNA binding"/>
    <property type="evidence" value="ECO:0007669"/>
    <property type="project" value="InterPro"/>
</dbReference>
<dbReference type="InterPro" id="IPR043502">
    <property type="entry name" value="DNA/RNA_pol_sf"/>
</dbReference>
<dbReference type="EC" id="2.7.7.7" evidence="16"/>